<sequence>MRSGFLHFPAASRCATSPGSISHTGRSFDWNNPSMNYLYHRTFLFPVPYIHKVGFQGEKRKFPRLWKVWYNPVSGRKTAAGKE</sequence>
<reference evidence="1 2" key="1">
    <citation type="journal article" date="2017" name="Front. Microbiol.">
        <title>New Insights into the Diversity of the Genus Faecalibacterium.</title>
        <authorList>
            <person name="Benevides L."/>
            <person name="Burman S."/>
            <person name="Martin R."/>
            <person name="Robert V."/>
            <person name="Thomas M."/>
            <person name="Miquel S."/>
            <person name="Chain F."/>
            <person name="Sokol H."/>
            <person name="Bermudez-Humaran L.G."/>
            <person name="Morrison M."/>
            <person name="Langella P."/>
            <person name="Azevedo V.A."/>
            <person name="Chatel J.M."/>
            <person name="Soares S."/>
        </authorList>
    </citation>
    <scope>NUCLEOTIDE SEQUENCE [LARGE SCALE GENOMIC DNA]</scope>
    <source>
        <strain evidence="2">CNCM I-4540</strain>
    </source>
</reference>
<organism evidence="1 2">
    <name type="scientific">Faecalibacterium langellae</name>
    <dbReference type="NCBI Taxonomy" id="3435293"/>
    <lineage>
        <taxon>Bacteria</taxon>
        <taxon>Bacillati</taxon>
        <taxon>Bacillota</taxon>
        <taxon>Clostridia</taxon>
        <taxon>Eubacteriales</taxon>
        <taxon>Oscillospiraceae</taxon>
        <taxon>Faecalibacterium</taxon>
    </lineage>
</organism>
<name>A0A2A6ZB39_9FIRM</name>
<evidence type="ECO:0000313" key="2">
    <source>
        <dbReference type="Proteomes" id="UP000220752"/>
    </source>
</evidence>
<dbReference type="Proteomes" id="UP000220752">
    <property type="component" value="Unassembled WGS sequence"/>
</dbReference>
<keyword evidence="2" id="KW-1185">Reference proteome</keyword>
<protein>
    <recommendedName>
        <fullName evidence="3">Serine esterase</fullName>
    </recommendedName>
</protein>
<proteinExistence type="predicted"/>
<accession>A0A2A6ZB39</accession>
<gene>
    <name evidence="1" type="ORF">CGS46_07460</name>
</gene>
<dbReference type="AlphaFoldDB" id="A0A2A6ZB39"/>
<dbReference type="EMBL" id="NMTQ01000027">
    <property type="protein sequence ID" value="PDX58590.1"/>
    <property type="molecule type" value="Genomic_DNA"/>
</dbReference>
<evidence type="ECO:0000313" key="1">
    <source>
        <dbReference type="EMBL" id="PDX58590.1"/>
    </source>
</evidence>
<evidence type="ECO:0008006" key="3">
    <source>
        <dbReference type="Google" id="ProtNLM"/>
    </source>
</evidence>
<comment type="caution">
    <text evidence="1">The sequence shown here is derived from an EMBL/GenBank/DDBJ whole genome shotgun (WGS) entry which is preliminary data.</text>
</comment>